<evidence type="ECO:0000313" key="2">
    <source>
        <dbReference type="EMBL" id="CAE8646300.1"/>
    </source>
</evidence>
<protein>
    <submittedName>
        <fullName evidence="2">Uncharacterized protein</fullName>
    </submittedName>
</protein>
<dbReference type="EMBL" id="CAJNNW010004304">
    <property type="protein sequence ID" value="CAE8646300.1"/>
    <property type="molecule type" value="Genomic_DNA"/>
</dbReference>
<feature type="non-terminal residue" evidence="2">
    <location>
        <position position="1"/>
    </location>
</feature>
<reference evidence="2" key="1">
    <citation type="submission" date="2021-02" db="EMBL/GenBank/DDBJ databases">
        <authorList>
            <person name="Dougan E. K."/>
            <person name="Rhodes N."/>
            <person name="Thang M."/>
            <person name="Chan C."/>
        </authorList>
    </citation>
    <scope>NUCLEOTIDE SEQUENCE</scope>
</reference>
<accession>A0A813I8V0</accession>
<sequence>VRVRSPAPMPSSCSGRASPRIGSPAPSPSVPTPGLRAMIVAPPQPSMAAAATGRIFTFQVASSLQATPVSRSRAPDGVSSAVALEANMPGWMMSTPRAGFVSSSGTPMPPVPVSFGPPVMGHPTLSPGALSSPRGPSTEVPPASRVLLGKAEEAGAFA</sequence>
<proteinExistence type="predicted"/>
<gene>
    <name evidence="2" type="ORF">PGLA2088_LOCUS4687</name>
</gene>
<feature type="region of interest" description="Disordered" evidence="1">
    <location>
        <begin position="122"/>
        <end position="158"/>
    </location>
</feature>
<evidence type="ECO:0000313" key="3">
    <source>
        <dbReference type="Proteomes" id="UP000626109"/>
    </source>
</evidence>
<dbReference type="Proteomes" id="UP000626109">
    <property type="component" value="Unassembled WGS sequence"/>
</dbReference>
<dbReference type="AlphaFoldDB" id="A0A813I8V0"/>
<organism evidence="2 3">
    <name type="scientific">Polarella glacialis</name>
    <name type="common">Dinoflagellate</name>
    <dbReference type="NCBI Taxonomy" id="89957"/>
    <lineage>
        <taxon>Eukaryota</taxon>
        <taxon>Sar</taxon>
        <taxon>Alveolata</taxon>
        <taxon>Dinophyceae</taxon>
        <taxon>Suessiales</taxon>
        <taxon>Suessiaceae</taxon>
        <taxon>Polarella</taxon>
    </lineage>
</organism>
<name>A0A813I8V0_POLGL</name>
<evidence type="ECO:0000256" key="1">
    <source>
        <dbReference type="SAM" id="MobiDB-lite"/>
    </source>
</evidence>
<feature type="region of interest" description="Disordered" evidence="1">
    <location>
        <begin position="1"/>
        <end position="35"/>
    </location>
</feature>
<comment type="caution">
    <text evidence="2">The sequence shown here is derived from an EMBL/GenBank/DDBJ whole genome shotgun (WGS) entry which is preliminary data.</text>
</comment>
<feature type="non-terminal residue" evidence="2">
    <location>
        <position position="158"/>
    </location>
</feature>